<feature type="domain" description="tRNA-specific 2-thiouridylase MnmA-like C-terminal" evidence="11">
    <location>
        <begin position="293"/>
        <end position="365"/>
    </location>
</feature>
<protein>
    <recommendedName>
        <fullName evidence="10">tRNA-specific 2-thiouridylase MnmA</fullName>
        <ecNumber evidence="10">2.8.1.13</ecNumber>
    </recommendedName>
</protein>
<evidence type="ECO:0000256" key="4">
    <source>
        <dbReference type="ARBA" id="ARBA00022741"/>
    </source>
</evidence>
<comment type="subcellular location">
    <subcellularLocation>
        <location evidence="10">Cytoplasm</location>
    </subcellularLocation>
</comment>
<feature type="binding site" evidence="10">
    <location>
        <position position="137"/>
    </location>
    <ligand>
        <name>ATP</name>
        <dbReference type="ChEBI" id="CHEBI:30616"/>
    </ligand>
</feature>
<dbReference type="GO" id="GO:0005524">
    <property type="term" value="F:ATP binding"/>
    <property type="evidence" value="ECO:0007669"/>
    <property type="project" value="UniProtKB-KW"/>
</dbReference>
<keyword evidence="10" id="KW-0963">Cytoplasm</keyword>
<dbReference type="Gene3D" id="2.40.30.10">
    <property type="entry name" value="Translation factors"/>
    <property type="match status" value="1"/>
</dbReference>
<comment type="similarity">
    <text evidence="10">Belongs to the MnmA/TRMU family.</text>
</comment>
<evidence type="ECO:0000256" key="3">
    <source>
        <dbReference type="ARBA" id="ARBA00022694"/>
    </source>
</evidence>
<dbReference type="Gene3D" id="3.40.50.620">
    <property type="entry name" value="HUPs"/>
    <property type="match status" value="1"/>
</dbReference>
<comment type="catalytic activity">
    <reaction evidence="8 10">
        <text>S-sulfanyl-L-cysteinyl-[protein] + uridine(34) in tRNA + AH2 + ATP = 2-thiouridine(34) in tRNA + L-cysteinyl-[protein] + A + AMP + diphosphate + H(+)</text>
        <dbReference type="Rhea" id="RHEA:47032"/>
        <dbReference type="Rhea" id="RHEA-COMP:10131"/>
        <dbReference type="Rhea" id="RHEA-COMP:11726"/>
        <dbReference type="Rhea" id="RHEA-COMP:11727"/>
        <dbReference type="Rhea" id="RHEA-COMP:11728"/>
        <dbReference type="ChEBI" id="CHEBI:13193"/>
        <dbReference type="ChEBI" id="CHEBI:15378"/>
        <dbReference type="ChEBI" id="CHEBI:17499"/>
        <dbReference type="ChEBI" id="CHEBI:29950"/>
        <dbReference type="ChEBI" id="CHEBI:30616"/>
        <dbReference type="ChEBI" id="CHEBI:33019"/>
        <dbReference type="ChEBI" id="CHEBI:61963"/>
        <dbReference type="ChEBI" id="CHEBI:65315"/>
        <dbReference type="ChEBI" id="CHEBI:87170"/>
        <dbReference type="ChEBI" id="CHEBI:456215"/>
        <dbReference type="EC" id="2.8.1.13"/>
    </reaction>
</comment>
<evidence type="ECO:0000256" key="8">
    <source>
        <dbReference type="ARBA" id="ARBA00051542"/>
    </source>
</evidence>
<evidence type="ECO:0000259" key="11">
    <source>
        <dbReference type="Pfam" id="PF20258"/>
    </source>
</evidence>
<evidence type="ECO:0000256" key="10">
    <source>
        <dbReference type="HAMAP-Rule" id="MF_00144"/>
    </source>
</evidence>
<evidence type="ECO:0000256" key="1">
    <source>
        <dbReference type="ARBA" id="ARBA00022555"/>
    </source>
</evidence>
<comment type="function">
    <text evidence="9 10">Catalyzes the 2-thiolation of uridine at the wobble position (U34) of tRNA, leading to the formation of s(2)U34.</text>
</comment>
<proteinExistence type="inferred from homology"/>
<dbReference type="FunFam" id="3.40.50.620:FF:000115">
    <property type="entry name" value="tRNA-specific 2-thiouridylase MnmA"/>
    <property type="match status" value="1"/>
</dbReference>
<dbReference type="Gene3D" id="2.30.30.280">
    <property type="entry name" value="Adenine nucleotide alpha hydrolases-like domains"/>
    <property type="match status" value="1"/>
</dbReference>
<dbReference type="PANTHER" id="PTHR11933">
    <property type="entry name" value="TRNA 5-METHYLAMINOMETHYL-2-THIOURIDYLATE -METHYLTRANSFERASE"/>
    <property type="match status" value="1"/>
</dbReference>
<evidence type="ECO:0000313" key="13">
    <source>
        <dbReference type="EMBL" id="QIQ09917.1"/>
    </source>
</evidence>
<keyword evidence="6 10" id="KW-0694">RNA-binding</keyword>
<feature type="active site" description="Nucleophile" evidence="10">
    <location>
        <position position="112"/>
    </location>
</feature>
<keyword evidence="2 10" id="KW-0808">Transferase</keyword>
<dbReference type="InterPro" id="IPR023382">
    <property type="entry name" value="MnmA-like_central_sf"/>
</dbReference>
<dbReference type="CDD" id="cd01998">
    <property type="entry name" value="MnmA_TRMU-like"/>
    <property type="match status" value="1"/>
</dbReference>
<dbReference type="NCBIfam" id="NF001138">
    <property type="entry name" value="PRK00143.1"/>
    <property type="match status" value="1"/>
</dbReference>
<keyword evidence="4 10" id="KW-0547">Nucleotide-binding</keyword>
<feature type="region of interest" description="Interaction with tRNA" evidence="10">
    <location>
        <begin position="159"/>
        <end position="161"/>
    </location>
</feature>
<feature type="region of interest" description="Interaction with target base in tRNA" evidence="10">
    <location>
        <begin position="107"/>
        <end position="109"/>
    </location>
</feature>
<feature type="binding site" evidence="10">
    <location>
        <begin position="11"/>
        <end position="18"/>
    </location>
    <ligand>
        <name>ATP</name>
        <dbReference type="ChEBI" id="CHEBI:30616"/>
    </ligand>
</feature>
<dbReference type="InterPro" id="IPR014729">
    <property type="entry name" value="Rossmann-like_a/b/a_fold"/>
</dbReference>
<feature type="active site" description="Cysteine persulfide intermediate" evidence="10">
    <location>
        <position position="209"/>
    </location>
</feature>
<organism evidence="13">
    <name type="scientific">uncultured Mycoplasmataceae bacterium</name>
    <dbReference type="NCBI Taxonomy" id="300027"/>
    <lineage>
        <taxon>Bacteria</taxon>
        <taxon>Bacillati</taxon>
        <taxon>Mycoplasmatota</taxon>
        <taxon>Mollicutes</taxon>
        <taxon>Mycoplasmataceae</taxon>
        <taxon>environmental samples</taxon>
    </lineage>
</organism>
<dbReference type="InterPro" id="IPR046885">
    <property type="entry name" value="MnmA-like_C"/>
</dbReference>
<evidence type="ECO:0000259" key="12">
    <source>
        <dbReference type="Pfam" id="PF20259"/>
    </source>
</evidence>
<feature type="site" description="Interaction with tRNA" evidence="10">
    <location>
        <position position="349"/>
    </location>
</feature>
<evidence type="ECO:0000256" key="9">
    <source>
        <dbReference type="ARBA" id="ARBA00056575"/>
    </source>
</evidence>
<dbReference type="SUPFAM" id="SSF52402">
    <property type="entry name" value="Adenine nucleotide alpha hydrolases-like"/>
    <property type="match status" value="1"/>
</dbReference>
<feature type="domain" description="tRNA-specific 2-thiouridylase MnmA-like central" evidence="12">
    <location>
        <begin position="217"/>
        <end position="282"/>
    </location>
</feature>
<dbReference type="GO" id="GO:0002143">
    <property type="term" value="P:tRNA wobble position uridine thiolation"/>
    <property type="evidence" value="ECO:0007669"/>
    <property type="project" value="TreeGrafter"/>
</dbReference>
<evidence type="ECO:0000256" key="2">
    <source>
        <dbReference type="ARBA" id="ARBA00022679"/>
    </source>
</evidence>
<feature type="disulfide bond" description="Alternate" evidence="10">
    <location>
        <begin position="112"/>
        <end position="209"/>
    </location>
</feature>
<evidence type="ECO:0000256" key="7">
    <source>
        <dbReference type="ARBA" id="ARBA00023157"/>
    </source>
</evidence>
<keyword evidence="5 10" id="KW-0067">ATP-binding</keyword>
<dbReference type="Pfam" id="PF20259">
    <property type="entry name" value="tRNA_Me_trans_M"/>
    <property type="match status" value="1"/>
</dbReference>
<gene>
    <name evidence="10 13" type="primary">mnmA</name>
    <name evidence="13" type="ORF">PlMoll_0800</name>
</gene>
<sequence>MKSKKTKVVLGMSGGVDSSVCAYLLKKQGYEVIGLFMQNWDSYLNNDFLGNVNESKQTCNVQKDFNDAKAVADKLGIKIYRVEFIQQYWDKVFKYLIQEYKKGRTPNPDVLCNKYIKFNEFIKVAKNKFHCDKIAMGHYANVKKIKDQYYLTKAIDENKDQTYFLCWLNQEQLSKTIFPIGNIPKDEVRKIAHEQGLDNWNKKDSTGVCFIGERKFKDFLNNYLPIKKGKVIDIVTKKVVGEHDGITFYTLGQNKNLGLGGQQNKYFVCKKDFKKNIIYVVDQNNKEKYLSSTKCEVVKFNWINKNQKKSAKVKIRFRHRQELIDGKYEIKNNKVILTYKPTIAVAPGQFAVLYSNKKCLGGGIVNKLI</sequence>
<comment type="caution">
    <text evidence="10">Lacks conserved residue(s) required for the propagation of feature annotation.</text>
</comment>
<evidence type="ECO:0000256" key="6">
    <source>
        <dbReference type="ARBA" id="ARBA00022884"/>
    </source>
</evidence>
<dbReference type="EC" id="2.8.1.13" evidence="10"/>
<keyword evidence="3 10" id="KW-0819">tRNA processing</keyword>
<name>A0A6G9HGU1_9MOLU</name>
<dbReference type="NCBIfam" id="TIGR00420">
    <property type="entry name" value="trmU"/>
    <property type="match status" value="1"/>
</dbReference>
<dbReference type="Pfam" id="PF03054">
    <property type="entry name" value="tRNA_Me_trans"/>
    <property type="match status" value="1"/>
</dbReference>
<reference evidence="13" key="1">
    <citation type="journal article" date="2020" name="J. ISSAAS">
        <title>Lactobacilli and other gastrointestinal microbiota of Peromyscus leucopus, reservoir host for agents of Lyme disease and other zoonoses in North America.</title>
        <authorList>
            <person name="Milovic A."/>
            <person name="Bassam K."/>
            <person name="Shao H."/>
            <person name="Chatzistamou I."/>
            <person name="Tufts D.M."/>
            <person name="Diuk-Wasser M."/>
            <person name="Barbour A.G."/>
        </authorList>
    </citation>
    <scope>NUCLEOTIDE SEQUENCE</scope>
    <source>
        <strain evidence="13">LL85</strain>
    </source>
</reference>
<dbReference type="InterPro" id="IPR004506">
    <property type="entry name" value="MnmA-like"/>
</dbReference>
<dbReference type="Pfam" id="PF20258">
    <property type="entry name" value="tRNA_Me_trans_C"/>
    <property type="match status" value="1"/>
</dbReference>
<dbReference type="GO" id="GO:0005737">
    <property type="term" value="C:cytoplasm"/>
    <property type="evidence" value="ECO:0007669"/>
    <property type="project" value="UniProtKB-SubCell"/>
</dbReference>
<keyword evidence="1 10" id="KW-0820">tRNA-binding</keyword>
<feature type="binding site" evidence="10">
    <location>
        <position position="37"/>
    </location>
    <ligand>
        <name>ATP</name>
        <dbReference type="ChEBI" id="CHEBI:30616"/>
    </ligand>
</feature>
<dbReference type="FunFam" id="2.30.30.280:FF:000001">
    <property type="entry name" value="tRNA-specific 2-thiouridylase MnmA"/>
    <property type="match status" value="1"/>
</dbReference>
<dbReference type="InterPro" id="IPR046884">
    <property type="entry name" value="MnmA-like_central"/>
</dbReference>
<accession>A0A6G9HGU1</accession>
<dbReference type="GO" id="GO:0000049">
    <property type="term" value="F:tRNA binding"/>
    <property type="evidence" value="ECO:0007669"/>
    <property type="project" value="UniProtKB-KW"/>
</dbReference>
<dbReference type="GO" id="GO:0103016">
    <property type="term" value="F:tRNA-uridine 2-sulfurtransferase activity"/>
    <property type="evidence" value="ECO:0007669"/>
    <property type="project" value="UniProtKB-EC"/>
</dbReference>
<evidence type="ECO:0000256" key="5">
    <source>
        <dbReference type="ARBA" id="ARBA00022840"/>
    </source>
</evidence>
<dbReference type="HAMAP" id="MF_00144">
    <property type="entry name" value="tRNA_thiouridyl_MnmA"/>
    <property type="match status" value="1"/>
</dbReference>
<dbReference type="EMBL" id="MN991199">
    <property type="protein sequence ID" value="QIQ09917.1"/>
    <property type="molecule type" value="Genomic_DNA"/>
</dbReference>
<dbReference type="PANTHER" id="PTHR11933:SF5">
    <property type="entry name" value="MITOCHONDRIAL TRNA-SPECIFIC 2-THIOURIDYLASE 1"/>
    <property type="match status" value="1"/>
</dbReference>
<dbReference type="AlphaFoldDB" id="A0A6G9HGU1"/>
<keyword evidence="7 10" id="KW-1015">Disulfide bond</keyword>
<feature type="site" description="Interaction with tRNA" evidence="10">
    <location>
        <position position="138"/>
    </location>
</feature>